<evidence type="ECO:0008006" key="9">
    <source>
        <dbReference type="Google" id="ProtNLM"/>
    </source>
</evidence>
<feature type="region of interest" description="Disordered" evidence="4">
    <location>
        <begin position="448"/>
        <end position="536"/>
    </location>
</feature>
<feature type="compositionally biased region" description="Basic and acidic residues" evidence="4">
    <location>
        <begin position="330"/>
        <end position="339"/>
    </location>
</feature>
<feature type="compositionally biased region" description="Basic residues" evidence="4">
    <location>
        <begin position="522"/>
        <end position="533"/>
    </location>
</feature>
<feature type="compositionally biased region" description="Basic and acidic residues" evidence="4">
    <location>
        <begin position="263"/>
        <end position="276"/>
    </location>
</feature>
<feature type="compositionally biased region" description="Acidic residues" evidence="4">
    <location>
        <begin position="182"/>
        <end position="195"/>
    </location>
</feature>
<evidence type="ECO:0000256" key="3">
    <source>
        <dbReference type="ARBA" id="ARBA00023295"/>
    </source>
</evidence>
<dbReference type="SUPFAM" id="SSF53590">
    <property type="entry name" value="Nucleoside hydrolase"/>
    <property type="match status" value="1"/>
</dbReference>
<sequence length="921" mass="100482">MNNQEFRKLLLANSSKSSKSDSNGTSPPSSASRPAAALGSRLKSSIPMTPRSVGGKGNGRVDFAKQLAEQNKQFEKTQKKFRTSAPKGSRFAEGYVDRAKQREQEEEDERAERLKALEEAYKKEEIDKETYDRTRSQIAGGDLSSTHLVKGLDFALLRRIKQGEDVWSGKPKDKSPETKEDGSEEEPEKEEDLDDVFDKLAETEVKAVTREKVQKKGQFATTALNPGQKRSRNQLLAELKAAREAAKAKEESSLGSKFKKIGAKKEPGTRIEKDSLGREIQITIDEDGHETRKIRKVDHKLLEQEQDKETAALASRGVLGMEVPEFYKKQQEEAERAAKEEEESKEINIFDDVGSDYDPLAALEDSDSSDEEGEAKDDMKEGTKSDSTAMPPPPPKSSSGPPEERDYFKNFRGGKKDVLVEDTTTYKPPSLDDPLLQAALKKAKAIGALEKSEEGIKAKEREERLKKKLQESLRDDEDMDMGFGSSRMEDDADMEEKKVKLSTWGDNADDDEYEGGGGDKKEKRKRGGKKRKGDKNNFEDVMRDTFAILLAAYHPAIRILGVSTVFGNASLEKTTHNATSILTSISQSTTIPVYIGASKALFRPPMHPPTDIHGETGLDGTSLLPPPAVPPVTTIPAIDAAYQSLISCPPGTAWVVATGAFTNAAALFMKYPELVGHVAGVSLMGGALGNGFTPAVLGTVDGVPRVGNWTQFAEFNILADPEAASFLLTHKDLSKKTTLIPLDLTHLCLTTAQVQDLILYGPEGIQPGMTPGKGKTELRQMLVELLMFFAKTYADVFGITEGPPLHDPLAVAAVLSGLEEGVGHKIPFYEHHPEVGAGIAGQGERYEVGVVTEGSYEDAKAGARTGQISARLLPGGEEGVRIPRGLDLGVFWRVLEECIGRADEANERARAVKVEAGVPTV</sequence>
<feature type="region of interest" description="Disordered" evidence="4">
    <location>
        <begin position="165"/>
        <end position="196"/>
    </location>
</feature>
<evidence type="ECO:0000313" key="8">
    <source>
        <dbReference type="Proteomes" id="UP001303160"/>
    </source>
</evidence>
<accession>A0AAN6XVH4</accession>
<dbReference type="GO" id="GO:0006152">
    <property type="term" value="P:purine nucleoside catabolic process"/>
    <property type="evidence" value="ECO:0007669"/>
    <property type="project" value="TreeGrafter"/>
</dbReference>
<gene>
    <name evidence="7" type="ORF">QBC40DRAFT_336316</name>
</gene>
<name>A0AAN6XVH4_9PEZI</name>
<evidence type="ECO:0000256" key="2">
    <source>
        <dbReference type="ARBA" id="ARBA00022801"/>
    </source>
</evidence>
<proteinExistence type="inferred from homology"/>
<feature type="region of interest" description="Disordered" evidence="4">
    <location>
        <begin position="246"/>
        <end position="276"/>
    </location>
</feature>
<dbReference type="Pfam" id="PF01156">
    <property type="entry name" value="IU_nuc_hydro"/>
    <property type="match status" value="1"/>
</dbReference>
<dbReference type="PANTHER" id="PTHR12304:SF4">
    <property type="entry name" value="URIDINE NUCLEOSIDASE"/>
    <property type="match status" value="1"/>
</dbReference>
<evidence type="ECO:0000256" key="4">
    <source>
        <dbReference type="SAM" id="MobiDB-lite"/>
    </source>
</evidence>
<organism evidence="7 8">
    <name type="scientific">Triangularia verruculosa</name>
    <dbReference type="NCBI Taxonomy" id="2587418"/>
    <lineage>
        <taxon>Eukaryota</taxon>
        <taxon>Fungi</taxon>
        <taxon>Dikarya</taxon>
        <taxon>Ascomycota</taxon>
        <taxon>Pezizomycotina</taxon>
        <taxon>Sordariomycetes</taxon>
        <taxon>Sordariomycetidae</taxon>
        <taxon>Sordariales</taxon>
        <taxon>Podosporaceae</taxon>
        <taxon>Triangularia</taxon>
    </lineage>
</organism>
<reference evidence="7" key="1">
    <citation type="journal article" date="2023" name="Mol. Phylogenet. Evol.">
        <title>Genome-scale phylogeny and comparative genomics of the fungal order Sordariales.</title>
        <authorList>
            <person name="Hensen N."/>
            <person name="Bonometti L."/>
            <person name="Westerberg I."/>
            <person name="Brannstrom I.O."/>
            <person name="Guillou S."/>
            <person name="Cros-Aarteil S."/>
            <person name="Calhoun S."/>
            <person name="Haridas S."/>
            <person name="Kuo A."/>
            <person name="Mondo S."/>
            <person name="Pangilinan J."/>
            <person name="Riley R."/>
            <person name="LaButti K."/>
            <person name="Andreopoulos B."/>
            <person name="Lipzen A."/>
            <person name="Chen C."/>
            <person name="Yan M."/>
            <person name="Daum C."/>
            <person name="Ng V."/>
            <person name="Clum A."/>
            <person name="Steindorff A."/>
            <person name="Ohm R.A."/>
            <person name="Martin F."/>
            <person name="Silar P."/>
            <person name="Natvig D.O."/>
            <person name="Lalanne C."/>
            <person name="Gautier V."/>
            <person name="Ament-Velasquez S.L."/>
            <person name="Kruys A."/>
            <person name="Hutchinson M.I."/>
            <person name="Powell A.J."/>
            <person name="Barry K."/>
            <person name="Miller A.N."/>
            <person name="Grigoriev I.V."/>
            <person name="Debuchy R."/>
            <person name="Gladieux P."/>
            <person name="Hiltunen Thoren M."/>
            <person name="Johannesson H."/>
        </authorList>
    </citation>
    <scope>NUCLEOTIDE SEQUENCE</scope>
    <source>
        <strain evidence="7">CBS 315.58</strain>
    </source>
</reference>
<dbReference type="InterPro" id="IPR001910">
    <property type="entry name" value="Inosine/uridine_hydrolase_dom"/>
</dbReference>
<dbReference type="InterPro" id="IPR012916">
    <property type="entry name" value="RED_N"/>
</dbReference>
<evidence type="ECO:0000259" key="6">
    <source>
        <dbReference type="Pfam" id="PF07808"/>
    </source>
</evidence>
<reference evidence="7" key="2">
    <citation type="submission" date="2023-05" db="EMBL/GenBank/DDBJ databases">
        <authorList>
            <consortium name="Lawrence Berkeley National Laboratory"/>
            <person name="Steindorff A."/>
            <person name="Hensen N."/>
            <person name="Bonometti L."/>
            <person name="Westerberg I."/>
            <person name="Brannstrom I.O."/>
            <person name="Guillou S."/>
            <person name="Cros-Aarteil S."/>
            <person name="Calhoun S."/>
            <person name="Haridas S."/>
            <person name="Kuo A."/>
            <person name="Mondo S."/>
            <person name="Pangilinan J."/>
            <person name="Riley R."/>
            <person name="Labutti K."/>
            <person name="Andreopoulos B."/>
            <person name="Lipzen A."/>
            <person name="Chen C."/>
            <person name="Yanf M."/>
            <person name="Daum C."/>
            <person name="Ng V."/>
            <person name="Clum A."/>
            <person name="Ohm R."/>
            <person name="Martin F."/>
            <person name="Silar P."/>
            <person name="Natvig D."/>
            <person name="Lalanne C."/>
            <person name="Gautier V."/>
            <person name="Ament-Velasquez S.L."/>
            <person name="Kruys A."/>
            <person name="Hutchinson M.I."/>
            <person name="Powell A.J."/>
            <person name="Barry K."/>
            <person name="Miller A.N."/>
            <person name="Grigoriev I.V."/>
            <person name="Debuchy R."/>
            <person name="Gladieux P."/>
            <person name="Thoren M.H."/>
            <person name="Johannesson H."/>
        </authorList>
    </citation>
    <scope>NUCLEOTIDE SEQUENCE</scope>
    <source>
        <strain evidence="7">CBS 315.58</strain>
    </source>
</reference>
<comment type="caution">
    <text evidence="7">The sequence shown here is derived from an EMBL/GenBank/DDBJ whole genome shotgun (WGS) entry which is preliminary data.</text>
</comment>
<feature type="region of interest" description="Disordered" evidence="4">
    <location>
        <begin position="330"/>
        <end position="432"/>
    </location>
</feature>
<feature type="domain" description="Inosine/uridine-preferring nucleoside hydrolase" evidence="5">
    <location>
        <begin position="544"/>
        <end position="892"/>
    </location>
</feature>
<keyword evidence="8" id="KW-1185">Reference proteome</keyword>
<dbReference type="Proteomes" id="UP001303160">
    <property type="component" value="Unassembled WGS sequence"/>
</dbReference>
<dbReference type="InterPro" id="IPR036452">
    <property type="entry name" value="Ribo_hydro-like"/>
</dbReference>
<feature type="compositionally biased region" description="Basic and acidic residues" evidence="4">
    <location>
        <begin position="402"/>
        <end position="419"/>
    </location>
</feature>
<evidence type="ECO:0000313" key="7">
    <source>
        <dbReference type="EMBL" id="KAK4205307.1"/>
    </source>
</evidence>
<dbReference type="GO" id="GO:0005829">
    <property type="term" value="C:cytosol"/>
    <property type="evidence" value="ECO:0007669"/>
    <property type="project" value="TreeGrafter"/>
</dbReference>
<evidence type="ECO:0000259" key="5">
    <source>
        <dbReference type="Pfam" id="PF01156"/>
    </source>
</evidence>
<feature type="compositionally biased region" description="Basic and acidic residues" evidence="4">
    <location>
        <begin position="450"/>
        <end position="473"/>
    </location>
</feature>
<feature type="region of interest" description="Disordered" evidence="4">
    <location>
        <begin position="1"/>
        <end position="111"/>
    </location>
</feature>
<feature type="compositionally biased region" description="Basic and acidic residues" evidence="4">
    <location>
        <begin position="170"/>
        <end position="181"/>
    </location>
</feature>
<dbReference type="GO" id="GO:0008477">
    <property type="term" value="F:purine nucleosidase activity"/>
    <property type="evidence" value="ECO:0007669"/>
    <property type="project" value="TreeGrafter"/>
</dbReference>
<protein>
    <recommendedName>
        <fullName evidence="9">Inosine/uridine-preferring nucleoside hydrolase domain-containing protein</fullName>
    </recommendedName>
</protein>
<evidence type="ECO:0000256" key="1">
    <source>
        <dbReference type="ARBA" id="ARBA00009176"/>
    </source>
</evidence>
<dbReference type="AlphaFoldDB" id="A0AAN6XVH4"/>
<dbReference type="Pfam" id="PF07808">
    <property type="entry name" value="RED_N"/>
    <property type="match status" value="1"/>
</dbReference>
<feature type="domain" description="RED-like N-terminal" evidence="6">
    <location>
        <begin position="72"/>
        <end position="216"/>
    </location>
</feature>
<comment type="similarity">
    <text evidence="1">Belongs to the IUNH family.</text>
</comment>
<feature type="compositionally biased region" description="Acidic residues" evidence="4">
    <location>
        <begin position="364"/>
        <end position="375"/>
    </location>
</feature>
<keyword evidence="3" id="KW-0326">Glycosidase</keyword>
<keyword evidence="2" id="KW-0378">Hydrolase</keyword>
<dbReference type="InterPro" id="IPR023186">
    <property type="entry name" value="IUNH"/>
</dbReference>
<feature type="compositionally biased region" description="Low complexity" evidence="4">
    <location>
        <begin position="12"/>
        <end position="37"/>
    </location>
</feature>
<dbReference type="EMBL" id="MU863877">
    <property type="protein sequence ID" value="KAK4205307.1"/>
    <property type="molecule type" value="Genomic_DNA"/>
</dbReference>
<dbReference type="Gene3D" id="3.90.245.10">
    <property type="entry name" value="Ribonucleoside hydrolase-like"/>
    <property type="match status" value="1"/>
</dbReference>
<dbReference type="PANTHER" id="PTHR12304">
    <property type="entry name" value="INOSINE-URIDINE PREFERRING NUCLEOSIDE HYDROLASE"/>
    <property type="match status" value="1"/>
</dbReference>